<gene>
    <name evidence="3" type="ORF">METZ01_LOCUS249554</name>
</gene>
<evidence type="ECO:0000256" key="1">
    <source>
        <dbReference type="SAM" id="MobiDB-lite"/>
    </source>
</evidence>
<evidence type="ECO:0000259" key="2">
    <source>
        <dbReference type="Pfam" id="PF13847"/>
    </source>
</evidence>
<feature type="region of interest" description="Disordered" evidence="1">
    <location>
        <begin position="1"/>
        <end position="29"/>
    </location>
</feature>
<proteinExistence type="predicted"/>
<name>A0A382IAL2_9ZZZZ</name>
<dbReference type="InterPro" id="IPR025714">
    <property type="entry name" value="Methyltranfer_dom"/>
</dbReference>
<dbReference type="SUPFAM" id="SSF53335">
    <property type="entry name" value="S-adenosyl-L-methionine-dependent methyltransferases"/>
    <property type="match status" value="1"/>
</dbReference>
<dbReference type="InterPro" id="IPR029063">
    <property type="entry name" value="SAM-dependent_MTases_sf"/>
</dbReference>
<protein>
    <recommendedName>
        <fullName evidence="2">Methyltransferase domain-containing protein</fullName>
    </recommendedName>
</protein>
<accession>A0A382IAL2</accession>
<dbReference type="GO" id="GO:0008757">
    <property type="term" value="F:S-adenosylmethionine-dependent methyltransferase activity"/>
    <property type="evidence" value="ECO:0007669"/>
    <property type="project" value="InterPro"/>
</dbReference>
<dbReference type="EMBL" id="UINC01066223">
    <property type="protein sequence ID" value="SVB96700.1"/>
    <property type="molecule type" value="Genomic_DNA"/>
</dbReference>
<dbReference type="CDD" id="cd02440">
    <property type="entry name" value="AdoMet_MTases"/>
    <property type="match status" value="1"/>
</dbReference>
<dbReference type="Pfam" id="PF13847">
    <property type="entry name" value="Methyltransf_31"/>
    <property type="match status" value="1"/>
</dbReference>
<dbReference type="InterPro" id="IPR050508">
    <property type="entry name" value="Methyltransf_Superfamily"/>
</dbReference>
<dbReference type="PANTHER" id="PTHR42912">
    <property type="entry name" value="METHYLTRANSFERASE"/>
    <property type="match status" value="1"/>
</dbReference>
<organism evidence="3">
    <name type="scientific">marine metagenome</name>
    <dbReference type="NCBI Taxonomy" id="408172"/>
    <lineage>
        <taxon>unclassified sequences</taxon>
        <taxon>metagenomes</taxon>
        <taxon>ecological metagenomes</taxon>
    </lineage>
</organism>
<dbReference type="PANTHER" id="PTHR42912:SF93">
    <property type="entry name" value="N6-ADENOSINE-METHYLTRANSFERASE TMT1A"/>
    <property type="match status" value="1"/>
</dbReference>
<sequence>MTNHPPQSFVDPVHSNDQQGRHPGVASSQGLHGNRAGNFFVHQNSTPEEVESLFSEQREQYDRYYKDLIEGNSWKPFYNFGYSPKTVRAAFDVDIPGLIEYDEEDAPWKYQCNLYVHLLELVDLSNKNILEIGCGLGHGASVCKKYFPIESITGVDLNEKNISFAKNNFKDINFDVGNVANLKYPDKSFDIVLSVETSHCYRFVPEYYTEVFRVLKPGGVVLITDIYPYGHDAAAEVWFMQTGFKVLKRLDISEHVKNACDIVDRTFRSKFEDDVSYYSANRFSIWHREKYFRLLTKENSYVSHLISKQ</sequence>
<reference evidence="3" key="1">
    <citation type="submission" date="2018-05" db="EMBL/GenBank/DDBJ databases">
        <authorList>
            <person name="Lanie J.A."/>
            <person name="Ng W.-L."/>
            <person name="Kazmierczak K.M."/>
            <person name="Andrzejewski T.M."/>
            <person name="Davidsen T.M."/>
            <person name="Wayne K.J."/>
            <person name="Tettelin H."/>
            <person name="Glass J.I."/>
            <person name="Rusch D."/>
            <person name="Podicherti R."/>
            <person name="Tsui H.-C.T."/>
            <person name="Winkler M.E."/>
        </authorList>
    </citation>
    <scope>NUCLEOTIDE SEQUENCE</scope>
</reference>
<dbReference type="AlphaFoldDB" id="A0A382IAL2"/>
<evidence type="ECO:0000313" key="3">
    <source>
        <dbReference type="EMBL" id="SVB96700.1"/>
    </source>
</evidence>
<feature type="domain" description="Methyltransferase" evidence="2">
    <location>
        <begin position="125"/>
        <end position="246"/>
    </location>
</feature>
<dbReference type="Gene3D" id="3.40.50.150">
    <property type="entry name" value="Vaccinia Virus protein VP39"/>
    <property type="match status" value="1"/>
</dbReference>